<keyword evidence="3" id="KW-1185">Reference proteome</keyword>
<dbReference type="Pfam" id="PF13426">
    <property type="entry name" value="PAS_9"/>
    <property type="match status" value="1"/>
</dbReference>
<evidence type="ECO:0000313" key="2">
    <source>
        <dbReference type="EMBL" id="MBF4694341.1"/>
    </source>
</evidence>
<name>A0ABR9ZVG1_9FIRM</name>
<dbReference type="InterPro" id="IPR001387">
    <property type="entry name" value="Cro/C1-type_HTH"/>
</dbReference>
<dbReference type="SUPFAM" id="SSF55785">
    <property type="entry name" value="PYP-like sensor domain (PAS domain)"/>
    <property type="match status" value="1"/>
</dbReference>
<dbReference type="PROSITE" id="PS50943">
    <property type="entry name" value="HTH_CROC1"/>
    <property type="match status" value="1"/>
</dbReference>
<protein>
    <submittedName>
        <fullName evidence="2">Helix-turn-helix domain-containing protein</fullName>
    </submittedName>
</protein>
<reference evidence="2 3" key="1">
    <citation type="submission" date="2020-11" db="EMBL/GenBank/DDBJ databases">
        <title>Fusibacter basophilias sp. nov.</title>
        <authorList>
            <person name="Qiu D."/>
        </authorList>
    </citation>
    <scope>NUCLEOTIDE SEQUENCE [LARGE SCALE GENOMIC DNA]</scope>
    <source>
        <strain evidence="2 3">Q10-2</strain>
    </source>
</reference>
<feature type="domain" description="HTH cro/C1-type" evidence="1">
    <location>
        <begin position="12"/>
        <end position="60"/>
    </location>
</feature>
<dbReference type="SMART" id="SM00530">
    <property type="entry name" value="HTH_XRE"/>
    <property type="match status" value="1"/>
</dbReference>
<proteinExistence type="predicted"/>
<dbReference type="Pfam" id="PF01381">
    <property type="entry name" value="HTH_3"/>
    <property type="match status" value="1"/>
</dbReference>
<dbReference type="Gene3D" id="1.10.260.40">
    <property type="entry name" value="lambda repressor-like DNA-binding domains"/>
    <property type="match status" value="1"/>
</dbReference>
<dbReference type="SUPFAM" id="SSF47413">
    <property type="entry name" value="lambda repressor-like DNA-binding domains"/>
    <property type="match status" value="1"/>
</dbReference>
<evidence type="ECO:0000313" key="3">
    <source>
        <dbReference type="Proteomes" id="UP000614200"/>
    </source>
</evidence>
<gene>
    <name evidence="2" type="ORF">ISU02_14565</name>
</gene>
<dbReference type="RefSeq" id="WP_194702573.1">
    <property type="nucleotide sequence ID" value="NZ_JADKNH010000008.1"/>
</dbReference>
<dbReference type="Gene3D" id="3.30.450.20">
    <property type="entry name" value="PAS domain"/>
    <property type="match status" value="1"/>
</dbReference>
<dbReference type="InterPro" id="IPR000014">
    <property type="entry name" value="PAS"/>
</dbReference>
<comment type="caution">
    <text evidence="2">The sequence shown here is derived from an EMBL/GenBank/DDBJ whole genome shotgun (WGS) entry which is preliminary data.</text>
</comment>
<dbReference type="EMBL" id="JADKNH010000008">
    <property type="protein sequence ID" value="MBF4694341.1"/>
    <property type="molecule type" value="Genomic_DNA"/>
</dbReference>
<sequence length="341" mass="39265">MLGRLVRELRGLNISQRDLAHKIGVSHSYISKLESSSNASVSDDVLEKLASVLGCDRAMLYIACGRIPPDQFTIDTNASSIYTEIEHYIRSSASKINSSLEELEILFNAYNQSKTITFLINYETRTLFYMNISASLFLKRRFPGQNIDQLVDQYADEIADTSASDNSVSICNCNIKDEKILIDLRFDSFKFKNQRFLLVQIFEELSLDRFDEFTFFSKKHFKDVFENALHAIFIFEITLEDQYGALIHMNQAACDLVEYTSEELSNFIGPQNFELQSDNSSLRLKKLIQKKHFHDISIFITKNGHFVPVEIFSHIGLFGKNRFILMSCLDLNQFTKLKTEL</sequence>
<dbReference type="NCBIfam" id="TIGR00229">
    <property type="entry name" value="sensory_box"/>
    <property type="match status" value="1"/>
</dbReference>
<dbReference type="CDD" id="cd00093">
    <property type="entry name" value="HTH_XRE"/>
    <property type="match status" value="1"/>
</dbReference>
<accession>A0ABR9ZVG1</accession>
<dbReference type="InterPro" id="IPR035965">
    <property type="entry name" value="PAS-like_dom_sf"/>
</dbReference>
<organism evidence="2 3">
    <name type="scientific">Fusibacter ferrireducens</name>
    <dbReference type="NCBI Taxonomy" id="2785058"/>
    <lineage>
        <taxon>Bacteria</taxon>
        <taxon>Bacillati</taxon>
        <taxon>Bacillota</taxon>
        <taxon>Clostridia</taxon>
        <taxon>Eubacteriales</taxon>
        <taxon>Eubacteriales Family XII. Incertae Sedis</taxon>
        <taxon>Fusibacter</taxon>
    </lineage>
</organism>
<dbReference type="Proteomes" id="UP000614200">
    <property type="component" value="Unassembled WGS sequence"/>
</dbReference>
<dbReference type="InterPro" id="IPR010982">
    <property type="entry name" value="Lambda_DNA-bd_dom_sf"/>
</dbReference>
<evidence type="ECO:0000259" key="1">
    <source>
        <dbReference type="PROSITE" id="PS50943"/>
    </source>
</evidence>